<dbReference type="Proteomes" id="UP001066276">
    <property type="component" value="Chromosome 6"/>
</dbReference>
<reference evidence="2" key="1">
    <citation type="journal article" date="2022" name="bioRxiv">
        <title>Sequencing and chromosome-scale assembly of the giantPleurodeles waltlgenome.</title>
        <authorList>
            <person name="Brown T."/>
            <person name="Elewa A."/>
            <person name="Iarovenko S."/>
            <person name="Subramanian E."/>
            <person name="Araus A.J."/>
            <person name="Petzold A."/>
            <person name="Susuki M."/>
            <person name="Suzuki K.-i.T."/>
            <person name="Hayashi T."/>
            <person name="Toyoda A."/>
            <person name="Oliveira C."/>
            <person name="Osipova E."/>
            <person name="Leigh N.D."/>
            <person name="Simon A."/>
            <person name="Yun M.H."/>
        </authorList>
    </citation>
    <scope>NUCLEOTIDE SEQUENCE</scope>
    <source>
        <strain evidence="2">20211129_DDA</strain>
        <tissue evidence="2">Liver</tissue>
    </source>
</reference>
<keyword evidence="3" id="KW-1185">Reference proteome</keyword>
<accession>A0AAV7QUC1</accession>
<dbReference type="EMBL" id="JANPWB010000010">
    <property type="protein sequence ID" value="KAJ1142639.1"/>
    <property type="molecule type" value="Genomic_DNA"/>
</dbReference>
<comment type="caution">
    <text evidence="2">The sequence shown here is derived from an EMBL/GenBank/DDBJ whole genome shotgun (WGS) entry which is preliminary data.</text>
</comment>
<proteinExistence type="predicted"/>
<evidence type="ECO:0000313" key="2">
    <source>
        <dbReference type="EMBL" id="KAJ1142639.1"/>
    </source>
</evidence>
<organism evidence="2 3">
    <name type="scientific">Pleurodeles waltl</name>
    <name type="common">Iberian ribbed newt</name>
    <dbReference type="NCBI Taxonomy" id="8319"/>
    <lineage>
        <taxon>Eukaryota</taxon>
        <taxon>Metazoa</taxon>
        <taxon>Chordata</taxon>
        <taxon>Craniata</taxon>
        <taxon>Vertebrata</taxon>
        <taxon>Euteleostomi</taxon>
        <taxon>Amphibia</taxon>
        <taxon>Batrachia</taxon>
        <taxon>Caudata</taxon>
        <taxon>Salamandroidea</taxon>
        <taxon>Salamandridae</taxon>
        <taxon>Pleurodelinae</taxon>
        <taxon>Pleurodeles</taxon>
    </lineage>
</organism>
<protein>
    <submittedName>
        <fullName evidence="2">Uncharacterized protein</fullName>
    </submittedName>
</protein>
<name>A0AAV7QUC1_PLEWA</name>
<evidence type="ECO:0000313" key="3">
    <source>
        <dbReference type="Proteomes" id="UP001066276"/>
    </source>
</evidence>
<sequence>MRAPSPVPPGHKLRKSEQRYCSRPHSSRQILMLRFKRHQTLTLSTGTTVIRLIPAIIQLLPPVQQMIYSFDYIQQERVNDYDWNTDIQGRVSHLQCTSHSP</sequence>
<dbReference type="AlphaFoldDB" id="A0AAV7QUC1"/>
<gene>
    <name evidence="2" type="ORF">NDU88_008952</name>
</gene>
<feature type="region of interest" description="Disordered" evidence="1">
    <location>
        <begin position="1"/>
        <end position="22"/>
    </location>
</feature>
<evidence type="ECO:0000256" key="1">
    <source>
        <dbReference type="SAM" id="MobiDB-lite"/>
    </source>
</evidence>